<dbReference type="EMBL" id="MSIE01000007">
    <property type="protein sequence ID" value="OLF18477.1"/>
    <property type="molecule type" value="Genomic_DNA"/>
</dbReference>
<dbReference type="Proteomes" id="UP000185596">
    <property type="component" value="Unassembled WGS sequence"/>
</dbReference>
<protein>
    <recommendedName>
        <fullName evidence="3">Carboxypeptidase regulatory-like domain-containing protein</fullName>
    </recommendedName>
</protein>
<proteinExistence type="predicted"/>
<comment type="caution">
    <text evidence="1">The sequence shown here is derived from an EMBL/GenBank/DDBJ whole genome shotgun (WGS) entry which is preliminary data.</text>
</comment>
<organism evidence="1 2">
    <name type="scientific">Actinophytocola xanthii</name>
    <dbReference type="NCBI Taxonomy" id="1912961"/>
    <lineage>
        <taxon>Bacteria</taxon>
        <taxon>Bacillati</taxon>
        <taxon>Actinomycetota</taxon>
        <taxon>Actinomycetes</taxon>
        <taxon>Pseudonocardiales</taxon>
        <taxon>Pseudonocardiaceae</taxon>
    </lineage>
</organism>
<name>A0A1Q8CVU8_9PSEU</name>
<dbReference type="AlphaFoldDB" id="A0A1Q8CVU8"/>
<dbReference type="OrthoDB" id="3689408at2"/>
<sequence>MSPEDAQEPTELLDALRTMLEKADPMPDGLVERVRFAVDLAGLDGCDLLDAELARLVEESRLVAARSDEFTRLVTFQSDNLTIMITLDTRVDGTTRVDGWLSPGACHRVELRCPTRAMSTESDDAGRFALAEVPAGPAQLVVHDVAGSHRVVTPPIEIGKGGLSP</sequence>
<evidence type="ECO:0008006" key="3">
    <source>
        <dbReference type="Google" id="ProtNLM"/>
    </source>
</evidence>
<accession>A0A1Q8CVU8</accession>
<evidence type="ECO:0000313" key="1">
    <source>
        <dbReference type="EMBL" id="OLF18477.1"/>
    </source>
</evidence>
<dbReference type="RefSeq" id="WP_075124504.1">
    <property type="nucleotide sequence ID" value="NZ_MSIE01000007.1"/>
</dbReference>
<reference evidence="1 2" key="1">
    <citation type="submission" date="2016-12" db="EMBL/GenBank/DDBJ databases">
        <title>The draft genome sequence of Actinophytocola sp. 11-183.</title>
        <authorList>
            <person name="Wang W."/>
            <person name="Yuan L."/>
        </authorList>
    </citation>
    <scope>NUCLEOTIDE SEQUENCE [LARGE SCALE GENOMIC DNA]</scope>
    <source>
        <strain evidence="1 2">11-183</strain>
    </source>
</reference>
<evidence type="ECO:0000313" key="2">
    <source>
        <dbReference type="Proteomes" id="UP000185596"/>
    </source>
</evidence>
<dbReference type="STRING" id="1912961.BU204_05810"/>
<gene>
    <name evidence="1" type="ORF">BU204_05810</name>
</gene>
<keyword evidence="2" id="KW-1185">Reference proteome</keyword>